<gene>
    <name evidence="2" type="ORF">Cni_G09309</name>
</gene>
<dbReference type="PANTHER" id="PTHR23051:SF12">
    <property type="entry name" value="OS04G0645600 PROTEIN"/>
    <property type="match status" value="1"/>
</dbReference>
<sequence length="124" mass="13949">MESQAILTKKDIELDFSAQEEEQSLISQIRDEVGAEVLKERRSFTTKEIIKHVFYLAPIWFVTEYLSNAALARTSVASTTVLSSTSGLFNLFASVLLLQDSLNMAKVLDLKHQASSTYLYLLDL</sequence>
<evidence type="ECO:0000313" key="2">
    <source>
        <dbReference type="EMBL" id="WOL00596.1"/>
    </source>
</evidence>
<keyword evidence="1" id="KW-0812">Transmembrane</keyword>
<dbReference type="GO" id="GO:0016020">
    <property type="term" value="C:membrane"/>
    <property type="evidence" value="ECO:0007669"/>
    <property type="project" value="TreeGrafter"/>
</dbReference>
<reference evidence="2 3" key="1">
    <citation type="submission" date="2023-10" db="EMBL/GenBank/DDBJ databases">
        <title>Chromosome-scale genome assembly provides insights into flower coloration mechanisms of Canna indica.</title>
        <authorList>
            <person name="Li C."/>
        </authorList>
    </citation>
    <scope>NUCLEOTIDE SEQUENCE [LARGE SCALE GENOMIC DNA]</scope>
    <source>
        <tissue evidence="2">Flower</tissue>
    </source>
</reference>
<feature type="transmembrane region" description="Helical" evidence="1">
    <location>
        <begin position="49"/>
        <end position="67"/>
    </location>
</feature>
<keyword evidence="1" id="KW-0472">Membrane</keyword>
<protein>
    <submittedName>
        <fullName evidence="2">Uncharacterized protein</fullName>
    </submittedName>
</protein>
<organism evidence="2 3">
    <name type="scientific">Canna indica</name>
    <name type="common">Indian-shot</name>
    <dbReference type="NCBI Taxonomy" id="4628"/>
    <lineage>
        <taxon>Eukaryota</taxon>
        <taxon>Viridiplantae</taxon>
        <taxon>Streptophyta</taxon>
        <taxon>Embryophyta</taxon>
        <taxon>Tracheophyta</taxon>
        <taxon>Spermatophyta</taxon>
        <taxon>Magnoliopsida</taxon>
        <taxon>Liliopsida</taxon>
        <taxon>Zingiberales</taxon>
        <taxon>Cannaceae</taxon>
        <taxon>Canna</taxon>
    </lineage>
</organism>
<evidence type="ECO:0000256" key="1">
    <source>
        <dbReference type="SAM" id="Phobius"/>
    </source>
</evidence>
<keyword evidence="3" id="KW-1185">Reference proteome</keyword>
<dbReference type="PANTHER" id="PTHR23051">
    <property type="entry name" value="SOLUTE CARRIER FAMILY 35, MEMBER F5"/>
    <property type="match status" value="1"/>
</dbReference>
<dbReference type="EMBL" id="CP136892">
    <property type="protein sequence ID" value="WOL00596.1"/>
    <property type="molecule type" value="Genomic_DNA"/>
</dbReference>
<evidence type="ECO:0000313" key="3">
    <source>
        <dbReference type="Proteomes" id="UP001327560"/>
    </source>
</evidence>
<feature type="transmembrane region" description="Helical" evidence="1">
    <location>
        <begin position="79"/>
        <end position="98"/>
    </location>
</feature>
<proteinExistence type="predicted"/>
<accession>A0AAQ3K7T6</accession>
<dbReference type="AlphaFoldDB" id="A0AAQ3K7T6"/>
<keyword evidence="1" id="KW-1133">Transmembrane helix</keyword>
<name>A0AAQ3K7T6_9LILI</name>
<dbReference type="Proteomes" id="UP001327560">
    <property type="component" value="Chromosome 3"/>
</dbReference>